<keyword evidence="2" id="KW-1185">Reference proteome</keyword>
<sequence length="42" mass="4763">MSLYIGTKTNWTPLIDIIKGIMRIKVKNDISLVENIKDTASQ</sequence>
<comment type="caution">
    <text evidence="1">The sequence shown here is derived from an EMBL/GenBank/DDBJ whole genome shotgun (WGS) entry which is preliminary data.</text>
</comment>
<reference evidence="1" key="1">
    <citation type="submission" date="2022-08" db="EMBL/GenBank/DDBJ databases">
        <authorList>
            <person name="Kallberg Y."/>
            <person name="Tangrot J."/>
            <person name="Rosling A."/>
        </authorList>
    </citation>
    <scope>NUCLEOTIDE SEQUENCE</scope>
    <source>
        <strain evidence="1">Wild A</strain>
    </source>
</reference>
<feature type="non-terminal residue" evidence="1">
    <location>
        <position position="42"/>
    </location>
</feature>
<dbReference type="Proteomes" id="UP001153678">
    <property type="component" value="Unassembled WGS sequence"/>
</dbReference>
<evidence type="ECO:0000313" key="1">
    <source>
        <dbReference type="EMBL" id="CAI2181578.1"/>
    </source>
</evidence>
<organism evidence="1 2">
    <name type="scientific">Funneliformis geosporum</name>
    <dbReference type="NCBI Taxonomy" id="1117311"/>
    <lineage>
        <taxon>Eukaryota</taxon>
        <taxon>Fungi</taxon>
        <taxon>Fungi incertae sedis</taxon>
        <taxon>Mucoromycota</taxon>
        <taxon>Glomeromycotina</taxon>
        <taxon>Glomeromycetes</taxon>
        <taxon>Glomerales</taxon>
        <taxon>Glomeraceae</taxon>
        <taxon>Funneliformis</taxon>
    </lineage>
</organism>
<dbReference type="EMBL" id="CAMKVN010002549">
    <property type="protein sequence ID" value="CAI2181578.1"/>
    <property type="molecule type" value="Genomic_DNA"/>
</dbReference>
<accession>A0A9W4SUA1</accession>
<protein>
    <submittedName>
        <fullName evidence="1">19412_t:CDS:1</fullName>
    </submittedName>
</protein>
<gene>
    <name evidence="1" type="ORF">FWILDA_LOCUS10156</name>
</gene>
<name>A0A9W4SUA1_9GLOM</name>
<proteinExistence type="predicted"/>
<evidence type="ECO:0000313" key="2">
    <source>
        <dbReference type="Proteomes" id="UP001153678"/>
    </source>
</evidence>
<dbReference type="AlphaFoldDB" id="A0A9W4SUA1"/>